<dbReference type="InterPro" id="IPR006665">
    <property type="entry name" value="OmpA-like"/>
</dbReference>
<dbReference type="InterPro" id="IPR050330">
    <property type="entry name" value="Bact_OuterMem_StrucFunc"/>
</dbReference>
<dbReference type="Gene3D" id="3.30.1330.60">
    <property type="entry name" value="OmpA-like domain"/>
    <property type="match status" value="1"/>
</dbReference>
<evidence type="ECO:0000256" key="7">
    <source>
        <dbReference type="PROSITE-ProRule" id="PRU00473"/>
    </source>
</evidence>
<comment type="similarity">
    <text evidence="2">Belongs to the MotB family.</text>
</comment>
<dbReference type="InterPro" id="IPR036737">
    <property type="entry name" value="OmpA-like_sf"/>
</dbReference>
<gene>
    <name evidence="10" type="ORF">SAMN06295933_2286</name>
</gene>
<dbReference type="Pfam" id="PF13677">
    <property type="entry name" value="MotB_plug"/>
    <property type="match status" value="1"/>
</dbReference>
<dbReference type="InterPro" id="IPR025713">
    <property type="entry name" value="MotB-like_N_dom"/>
</dbReference>
<dbReference type="GO" id="GO:0005886">
    <property type="term" value="C:plasma membrane"/>
    <property type="evidence" value="ECO:0007669"/>
    <property type="project" value="UniProtKB-SubCell"/>
</dbReference>
<dbReference type="STRING" id="1519643.SAMN06295933_2286"/>
<dbReference type="AlphaFoldDB" id="A0A1X7DSE3"/>
<keyword evidence="3" id="KW-1003">Cell membrane</keyword>
<dbReference type="PROSITE" id="PS51123">
    <property type="entry name" value="OMPA_2"/>
    <property type="match status" value="1"/>
</dbReference>
<dbReference type="SUPFAM" id="SSF103088">
    <property type="entry name" value="OmpA-like"/>
    <property type="match status" value="1"/>
</dbReference>
<comment type="subcellular location">
    <subcellularLocation>
        <location evidence="1">Cell membrane</location>
        <topology evidence="1">Single-pass membrane protein</topology>
    </subcellularLocation>
</comment>
<keyword evidence="4 8" id="KW-0812">Transmembrane</keyword>
<evidence type="ECO:0000256" key="6">
    <source>
        <dbReference type="ARBA" id="ARBA00023136"/>
    </source>
</evidence>
<dbReference type="PANTHER" id="PTHR30329:SF21">
    <property type="entry name" value="LIPOPROTEIN YIAD-RELATED"/>
    <property type="match status" value="1"/>
</dbReference>
<dbReference type="OrthoDB" id="5292153at2"/>
<dbReference type="Pfam" id="PF00691">
    <property type="entry name" value="OmpA"/>
    <property type="match status" value="1"/>
</dbReference>
<sequence>MSSEELKSSILPDDIEDDDDDSNEWITTFADLSMLLLVFFILLYSMSEVDAKKFDMTFQSVTKAITGKLDKIATSKSAREEAGEILNQVVTRREIIKAQKKVFEDVKYLQTTKGVEGIMSANFEDGNIIINLPSDVLFNLGEVTLSPQGMQAVASLRDFFVKHADQYINIKGYTDDIQPSAGSRLKDNWEISSLRAVNVLRYLMKLGIKPNRLTATGLGEMDPLVPNNSPRNRQRNRRVVFVLDKILTGP</sequence>
<evidence type="ECO:0000256" key="2">
    <source>
        <dbReference type="ARBA" id="ARBA00008914"/>
    </source>
</evidence>
<evidence type="ECO:0000256" key="1">
    <source>
        <dbReference type="ARBA" id="ARBA00004162"/>
    </source>
</evidence>
<dbReference type="Proteomes" id="UP000192906">
    <property type="component" value="Unassembled WGS sequence"/>
</dbReference>
<feature type="transmembrane region" description="Helical" evidence="8">
    <location>
        <begin position="25"/>
        <end position="46"/>
    </location>
</feature>
<evidence type="ECO:0000256" key="3">
    <source>
        <dbReference type="ARBA" id="ARBA00022475"/>
    </source>
</evidence>
<reference evidence="11" key="1">
    <citation type="submission" date="2017-04" db="EMBL/GenBank/DDBJ databases">
        <authorList>
            <person name="Varghese N."/>
            <person name="Submissions S."/>
        </authorList>
    </citation>
    <scope>NUCLEOTIDE SEQUENCE [LARGE SCALE GENOMIC DNA]</scope>
    <source>
        <strain evidence="11">K3S</strain>
    </source>
</reference>
<proteinExistence type="inferred from homology"/>
<accession>A0A1X7DSE3</accession>
<evidence type="ECO:0000256" key="8">
    <source>
        <dbReference type="SAM" id="Phobius"/>
    </source>
</evidence>
<protein>
    <submittedName>
        <fullName evidence="10">Chemotaxis protein MotB</fullName>
    </submittedName>
</protein>
<evidence type="ECO:0000256" key="5">
    <source>
        <dbReference type="ARBA" id="ARBA00022989"/>
    </source>
</evidence>
<evidence type="ECO:0000259" key="9">
    <source>
        <dbReference type="PROSITE" id="PS51123"/>
    </source>
</evidence>
<keyword evidence="5 8" id="KW-1133">Transmembrane helix</keyword>
<dbReference type="EMBL" id="FWZU01000003">
    <property type="protein sequence ID" value="SMF20718.1"/>
    <property type="molecule type" value="Genomic_DNA"/>
</dbReference>
<evidence type="ECO:0000313" key="10">
    <source>
        <dbReference type="EMBL" id="SMF20718.1"/>
    </source>
</evidence>
<keyword evidence="11" id="KW-1185">Reference proteome</keyword>
<dbReference type="PANTHER" id="PTHR30329">
    <property type="entry name" value="STATOR ELEMENT OF FLAGELLAR MOTOR COMPLEX"/>
    <property type="match status" value="1"/>
</dbReference>
<evidence type="ECO:0000256" key="4">
    <source>
        <dbReference type="ARBA" id="ARBA00022692"/>
    </source>
</evidence>
<organism evidence="10 11">
    <name type="scientific">Desulfovibrio gilichinskyi</name>
    <dbReference type="NCBI Taxonomy" id="1519643"/>
    <lineage>
        <taxon>Bacteria</taxon>
        <taxon>Pseudomonadati</taxon>
        <taxon>Thermodesulfobacteriota</taxon>
        <taxon>Desulfovibrionia</taxon>
        <taxon>Desulfovibrionales</taxon>
        <taxon>Desulfovibrionaceae</taxon>
        <taxon>Desulfovibrio</taxon>
    </lineage>
</organism>
<name>A0A1X7DSE3_9BACT</name>
<keyword evidence="6 7" id="KW-0472">Membrane</keyword>
<evidence type="ECO:0000313" key="11">
    <source>
        <dbReference type="Proteomes" id="UP000192906"/>
    </source>
</evidence>
<feature type="domain" description="OmpA-like" evidence="9">
    <location>
        <begin position="125"/>
        <end position="247"/>
    </location>
</feature>
<dbReference type="RefSeq" id="WP_085102255.1">
    <property type="nucleotide sequence ID" value="NZ_FWZU01000003.1"/>
</dbReference>
<dbReference type="CDD" id="cd07185">
    <property type="entry name" value="OmpA_C-like"/>
    <property type="match status" value="1"/>
</dbReference>